<evidence type="ECO:0000256" key="1">
    <source>
        <dbReference type="ARBA" id="ARBA00004141"/>
    </source>
</evidence>
<dbReference type="InterPro" id="IPR011701">
    <property type="entry name" value="MFS"/>
</dbReference>
<feature type="transmembrane region" description="Helical" evidence="3">
    <location>
        <begin position="232"/>
        <end position="252"/>
    </location>
</feature>
<feature type="transmembrane region" description="Helical" evidence="3">
    <location>
        <begin position="178"/>
        <end position="199"/>
    </location>
</feature>
<comment type="subcellular location">
    <subcellularLocation>
        <location evidence="1">Membrane</location>
        <topology evidence="1">Multi-pass membrane protein</topology>
    </subcellularLocation>
</comment>
<feature type="transmembrane region" description="Helical" evidence="3">
    <location>
        <begin position="206"/>
        <end position="226"/>
    </location>
</feature>
<evidence type="ECO:0000313" key="6">
    <source>
        <dbReference type="RefSeq" id="XP_022237178.1"/>
    </source>
</evidence>
<protein>
    <submittedName>
        <fullName evidence="6">Monocarboxylate transporter 10-like</fullName>
    </submittedName>
</protein>
<keyword evidence="3" id="KW-0812">Transmembrane</keyword>
<feature type="transmembrane region" description="Helical" evidence="3">
    <location>
        <begin position="490"/>
        <end position="509"/>
    </location>
</feature>
<feature type="transmembrane region" description="Helical" evidence="3">
    <location>
        <begin position="521"/>
        <end position="540"/>
    </location>
</feature>
<feature type="transmembrane region" description="Helical" evidence="3">
    <location>
        <begin position="430"/>
        <end position="449"/>
    </location>
</feature>
<dbReference type="InterPro" id="IPR036259">
    <property type="entry name" value="MFS_trans_sf"/>
</dbReference>
<keyword evidence="3" id="KW-0472">Membrane</keyword>
<dbReference type="Pfam" id="PF07690">
    <property type="entry name" value="MFS_1"/>
    <property type="match status" value="1"/>
</dbReference>
<dbReference type="SUPFAM" id="SSF103473">
    <property type="entry name" value="MFS general substrate transporter"/>
    <property type="match status" value="1"/>
</dbReference>
<dbReference type="PANTHER" id="PTHR11360:SF251">
    <property type="entry name" value="MAJOR FACILITATOR SUPERFAMILY (MFS) PROFILE DOMAIN-CONTAINING PROTEIN"/>
    <property type="match status" value="1"/>
</dbReference>
<name>A0ABM1S0M3_LIMPO</name>
<dbReference type="InterPro" id="IPR020846">
    <property type="entry name" value="MFS_dom"/>
</dbReference>
<feature type="transmembrane region" description="Helical" evidence="3">
    <location>
        <begin position="455"/>
        <end position="478"/>
    </location>
</feature>
<gene>
    <name evidence="6" type="primary">LOC106477468</name>
</gene>
<feature type="transmembrane region" description="Helical" evidence="3">
    <location>
        <begin position="136"/>
        <end position="158"/>
    </location>
</feature>
<evidence type="ECO:0000256" key="2">
    <source>
        <dbReference type="SAM" id="MobiDB-lite"/>
    </source>
</evidence>
<evidence type="ECO:0000256" key="3">
    <source>
        <dbReference type="SAM" id="Phobius"/>
    </source>
</evidence>
<dbReference type="RefSeq" id="XP_022237178.1">
    <property type="nucleotide sequence ID" value="XM_022381470.1"/>
</dbReference>
<dbReference type="GeneID" id="106477468"/>
<dbReference type="InterPro" id="IPR050327">
    <property type="entry name" value="Proton-linked_MCT"/>
</dbReference>
<dbReference type="Gene3D" id="1.20.1250.20">
    <property type="entry name" value="MFS general substrate transporter like domains"/>
    <property type="match status" value="1"/>
</dbReference>
<keyword evidence="3" id="KW-1133">Transmembrane helix</keyword>
<reference evidence="6" key="1">
    <citation type="submission" date="2025-08" db="UniProtKB">
        <authorList>
            <consortium name="RefSeq"/>
        </authorList>
    </citation>
    <scope>IDENTIFICATION</scope>
    <source>
        <tissue evidence="6">Muscle</tissue>
    </source>
</reference>
<evidence type="ECO:0000259" key="4">
    <source>
        <dbReference type="PROSITE" id="PS50850"/>
    </source>
</evidence>
<keyword evidence="5" id="KW-1185">Reference proteome</keyword>
<sequence length="718" mass="80494">MDESESINSEKCLKFPIYTLPAQDETVQPSGDGAVIDSSPQSYPVTEPVGRRRTKSLPSRQVNFAVERIVTPSVTLAAQHKSVSQPAAKAATLPQRKFRNTKVNDGGVCERGKPTVTTVDPKTSTIRQHYYPEGGWGWVICICAFFVHFLSTGLQLSYGVLYLQIVKTFGEDKLHEAAWIGSLSLASGFFLSPVIVALCRRKSVRLTAVLGGFISALGCLFTSFALQIHQVFFSYGIFMGFGLGMARETSNIMIGQYFKRKREFVELIVQSGTGLGITVMSVFLREILRALDWRLGLQALTGIVFITFLLGICYRSASLYHPQRRAILHLKNQKRKVKDKSAQQEKNPFFDFSLLRTRTLQIVMLSSFLCSFGIYTPCFYMAIIADNEGLENTSILLLQAFLGIAFSVGCLIFGFLIVKSSEQCIIARQYLCQAAMFGTAIAILSFCAVNDYHGYVFFVWIYGVFCGGFQYTLKMYIFEKVRPRNFNRSWGFLQCSQFISVLTGIPITGYINRSRGPKTGVFFSSGCVLAGMLIMFLINLRKTSERKTQRTVLMGEKDDQSQFELDAAIALNDEDVCTCGRNLGGEELLPSARCQKATSFATSLGPEDEDRRPELFTCISEEGLVDLADNNVLDEWCMGECITSCNKEEKFLMISEFENNLHDTVKSSRDHRIHHSPARRSSTHPELFYVTQRHRFDPVGLHVPKRKISVIEEVTSSV</sequence>
<dbReference type="PROSITE" id="PS50850">
    <property type="entry name" value="MFS"/>
    <property type="match status" value="1"/>
</dbReference>
<feature type="region of interest" description="Disordered" evidence="2">
    <location>
        <begin position="24"/>
        <end position="57"/>
    </location>
</feature>
<evidence type="ECO:0000313" key="5">
    <source>
        <dbReference type="Proteomes" id="UP000694941"/>
    </source>
</evidence>
<dbReference type="Proteomes" id="UP000694941">
    <property type="component" value="Unplaced"/>
</dbReference>
<feature type="transmembrane region" description="Helical" evidence="3">
    <location>
        <begin position="395"/>
        <end position="418"/>
    </location>
</feature>
<proteinExistence type="predicted"/>
<dbReference type="CDD" id="cd17352">
    <property type="entry name" value="MFS_MCT_SLC16"/>
    <property type="match status" value="1"/>
</dbReference>
<dbReference type="PANTHER" id="PTHR11360">
    <property type="entry name" value="MONOCARBOXYLATE TRANSPORTER"/>
    <property type="match status" value="1"/>
</dbReference>
<organism evidence="5 6">
    <name type="scientific">Limulus polyphemus</name>
    <name type="common">Atlantic horseshoe crab</name>
    <dbReference type="NCBI Taxonomy" id="6850"/>
    <lineage>
        <taxon>Eukaryota</taxon>
        <taxon>Metazoa</taxon>
        <taxon>Ecdysozoa</taxon>
        <taxon>Arthropoda</taxon>
        <taxon>Chelicerata</taxon>
        <taxon>Merostomata</taxon>
        <taxon>Xiphosura</taxon>
        <taxon>Limulidae</taxon>
        <taxon>Limulus</taxon>
    </lineage>
</organism>
<feature type="transmembrane region" description="Helical" evidence="3">
    <location>
        <begin position="362"/>
        <end position="383"/>
    </location>
</feature>
<feature type="transmembrane region" description="Helical" evidence="3">
    <location>
        <begin position="264"/>
        <end position="283"/>
    </location>
</feature>
<accession>A0ABM1S0M3</accession>
<feature type="domain" description="Major facilitator superfamily (MFS) profile" evidence="4">
    <location>
        <begin position="137"/>
        <end position="542"/>
    </location>
</feature>
<feature type="transmembrane region" description="Helical" evidence="3">
    <location>
        <begin position="295"/>
        <end position="314"/>
    </location>
</feature>